<protein>
    <submittedName>
        <fullName evidence="2">Restriction endonuclease</fullName>
    </submittedName>
</protein>
<dbReference type="InterPro" id="IPR011856">
    <property type="entry name" value="tRNA_endonuc-like_dom_sf"/>
</dbReference>
<dbReference type="PANTHER" id="PTHR30015">
    <property type="entry name" value="MRR RESTRICTION SYSTEM PROTEIN"/>
    <property type="match status" value="1"/>
</dbReference>
<dbReference type="Gene3D" id="3.40.1350.10">
    <property type="match status" value="1"/>
</dbReference>
<dbReference type="PANTHER" id="PTHR30015:SF7">
    <property type="entry name" value="TYPE IV METHYL-DIRECTED RESTRICTION ENZYME ECOKMRR"/>
    <property type="match status" value="1"/>
</dbReference>
<sequence length="416" mass="47509">MPLSLPTPPVHPDIKRELKHCLLSLSARSFEFFASELLLYVGLETVSVTRYSGDGGIDAQGKLLAGPFRLSVGVQVKRYRHNVQRPDIERFIGALSGRFADGLFITTADYTPKALHKAATSIPRVLTLNGDHIVSLLLEKRLGVKPSPIHPQKFIVDNDYFAHFESMRNLLYHRDISSTDTQGIAGTDSREGPVDLSPEEDVISLNALSYALRVDPTRVRVWVDEGHLIPDATTISGGRVFAYFRRDRIEQIRRQLRLQPLPASSEEWKQAFLDFMKSRVLSKSYKPVLLKAFFTLVDREGAVKMEDLVKAFRALYLQAKESGQPLERQRSIMTSPETASDTAIKRLIITQPLERFLIQNFMEYDRHEDILRIAPQIWHELRYYEVQDILKSTDEQLRYYLARENQRSHTGGENAS</sequence>
<dbReference type="RefSeq" id="WP_170142730.1">
    <property type="nucleotide sequence ID" value="NZ_BIFX01000002.1"/>
</dbReference>
<feature type="domain" description="Restriction endonuclease type IV Mrr" evidence="1">
    <location>
        <begin position="23"/>
        <end position="137"/>
    </location>
</feature>
<dbReference type="InterPro" id="IPR052906">
    <property type="entry name" value="Type_IV_Methyl-Rstrct_Enzyme"/>
</dbReference>
<proteinExistence type="predicted"/>
<evidence type="ECO:0000313" key="2">
    <source>
        <dbReference type="EMBL" id="PZW27123.1"/>
    </source>
</evidence>
<organism evidence="2 3">
    <name type="scientific">Thermosporothrix hazakensis</name>
    <dbReference type="NCBI Taxonomy" id="644383"/>
    <lineage>
        <taxon>Bacteria</taxon>
        <taxon>Bacillati</taxon>
        <taxon>Chloroflexota</taxon>
        <taxon>Ktedonobacteria</taxon>
        <taxon>Ktedonobacterales</taxon>
        <taxon>Thermosporotrichaceae</taxon>
        <taxon>Thermosporothrix</taxon>
    </lineage>
</organism>
<dbReference type="InterPro" id="IPR011335">
    <property type="entry name" value="Restrct_endonuc-II-like"/>
</dbReference>
<evidence type="ECO:0000259" key="1">
    <source>
        <dbReference type="Pfam" id="PF04471"/>
    </source>
</evidence>
<dbReference type="GO" id="GO:0015666">
    <property type="term" value="F:restriction endodeoxyribonuclease activity"/>
    <property type="evidence" value="ECO:0007669"/>
    <property type="project" value="TreeGrafter"/>
</dbReference>
<dbReference type="SUPFAM" id="SSF52980">
    <property type="entry name" value="Restriction endonuclease-like"/>
    <property type="match status" value="1"/>
</dbReference>
<dbReference type="Proteomes" id="UP000248806">
    <property type="component" value="Unassembled WGS sequence"/>
</dbReference>
<dbReference type="EMBL" id="QKUF01000013">
    <property type="protein sequence ID" value="PZW27123.1"/>
    <property type="molecule type" value="Genomic_DNA"/>
</dbReference>
<keyword evidence="2" id="KW-0255">Endonuclease</keyword>
<evidence type="ECO:0000313" key="3">
    <source>
        <dbReference type="Proteomes" id="UP000248806"/>
    </source>
</evidence>
<dbReference type="GO" id="GO:0009307">
    <property type="term" value="P:DNA restriction-modification system"/>
    <property type="evidence" value="ECO:0007669"/>
    <property type="project" value="InterPro"/>
</dbReference>
<comment type="caution">
    <text evidence="2">The sequence shown here is derived from an EMBL/GenBank/DDBJ whole genome shotgun (WGS) entry which is preliminary data.</text>
</comment>
<dbReference type="GO" id="GO:0003677">
    <property type="term" value="F:DNA binding"/>
    <property type="evidence" value="ECO:0007669"/>
    <property type="project" value="InterPro"/>
</dbReference>
<dbReference type="AlphaFoldDB" id="A0A326U5S8"/>
<accession>A0A326U5S8</accession>
<dbReference type="Pfam" id="PF04471">
    <property type="entry name" value="Mrr_cat"/>
    <property type="match status" value="1"/>
</dbReference>
<reference evidence="2 3" key="1">
    <citation type="submission" date="2018-06" db="EMBL/GenBank/DDBJ databases">
        <title>Genomic Encyclopedia of Archaeal and Bacterial Type Strains, Phase II (KMG-II): from individual species to whole genera.</title>
        <authorList>
            <person name="Goeker M."/>
        </authorList>
    </citation>
    <scope>NUCLEOTIDE SEQUENCE [LARGE SCALE GENOMIC DNA]</scope>
    <source>
        <strain evidence="2 3">ATCC BAA-1881</strain>
    </source>
</reference>
<keyword evidence="3" id="KW-1185">Reference proteome</keyword>
<keyword evidence="2" id="KW-0378">Hydrolase</keyword>
<keyword evidence="2" id="KW-0540">Nuclease</keyword>
<dbReference type="InterPro" id="IPR007560">
    <property type="entry name" value="Restrct_endonuc_IV_Mrr"/>
</dbReference>
<name>A0A326U5S8_THEHA</name>
<gene>
    <name evidence="2" type="ORF">EI42_03686</name>
</gene>